<dbReference type="InterPro" id="IPR032443">
    <property type="entry name" value="RAWUL"/>
</dbReference>
<dbReference type="Pfam" id="PF16207">
    <property type="entry name" value="RAWUL"/>
    <property type="match status" value="1"/>
</dbReference>
<dbReference type="InterPro" id="IPR013083">
    <property type="entry name" value="Znf_RING/FYVE/PHD"/>
</dbReference>
<dbReference type="Proteomes" id="UP000694941">
    <property type="component" value="Unplaced"/>
</dbReference>
<dbReference type="PANTHER" id="PTHR45893">
    <property type="entry name" value="POLYCOMB GROUP RING FINGER PROTEIN"/>
    <property type="match status" value="1"/>
</dbReference>
<keyword evidence="4" id="KW-0862">Zinc</keyword>
<dbReference type="PROSITE" id="PS50089">
    <property type="entry name" value="ZF_RING_2"/>
    <property type="match status" value="1"/>
</dbReference>
<proteinExistence type="predicted"/>
<dbReference type="Gene3D" id="3.30.40.10">
    <property type="entry name" value="Zinc/RING finger domain, C3HC4 (zinc finger)"/>
    <property type="match status" value="1"/>
</dbReference>
<dbReference type="Pfam" id="PF13923">
    <property type="entry name" value="zf-C3HC4_2"/>
    <property type="match status" value="1"/>
</dbReference>
<keyword evidence="9" id="KW-1185">Reference proteome</keyword>
<evidence type="ECO:0000256" key="7">
    <source>
        <dbReference type="SAM" id="MobiDB-lite"/>
    </source>
</evidence>
<feature type="region of interest" description="Disordered" evidence="7">
    <location>
        <begin position="129"/>
        <end position="151"/>
    </location>
</feature>
<dbReference type="InterPro" id="IPR017907">
    <property type="entry name" value="Znf_RING_CS"/>
</dbReference>
<dbReference type="Gene3D" id="3.10.20.90">
    <property type="entry name" value="Phosphatidylinositol 3-kinase Catalytic Subunit, Chain A, domain 1"/>
    <property type="match status" value="1"/>
</dbReference>
<feature type="domain" description="RING-type" evidence="8">
    <location>
        <begin position="36"/>
        <end position="75"/>
    </location>
</feature>
<dbReference type="CDD" id="cd16735">
    <property type="entry name" value="RING-HC_PCGF3"/>
    <property type="match status" value="1"/>
</dbReference>
<dbReference type="RefSeq" id="XP_022248100.1">
    <property type="nucleotide sequence ID" value="XM_022392392.1"/>
</dbReference>
<dbReference type="CDD" id="cd17083">
    <property type="entry name" value="RAWUL_PCGF3"/>
    <property type="match status" value="1"/>
</dbReference>
<dbReference type="InterPro" id="IPR051507">
    <property type="entry name" value="PcG_RING_finger"/>
</dbReference>
<evidence type="ECO:0000313" key="9">
    <source>
        <dbReference type="Proteomes" id="UP000694941"/>
    </source>
</evidence>
<organism evidence="9 10">
    <name type="scientific">Limulus polyphemus</name>
    <name type="common">Atlantic horseshoe crab</name>
    <dbReference type="NCBI Taxonomy" id="6850"/>
    <lineage>
        <taxon>Eukaryota</taxon>
        <taxon>Metazoa</taxon>
        <taxon>Ecdysozoa</taxon>
        <taxon>Arthropoda</taxon>
        <taxon>Chelicerata</taxon>
        <taxon>Merostomata</taxon>
        <taxon>Xiphosura</taxon>
        <taxon>Limulidae</taxon>
        <taxon>Limulus</taxon>
    </lineage>
</organism>
<dbReference type="SMART" id="SM00184">
    <property type="entry name" value="RING"/>
    <property type="match status" value="1"/>
</dbReference>
<evidence type="ECO:0000256" key="1">
    <source>
        <dbReference type="ARBA" id="ARBA00004123"/>
    </source>
</evidence>
<evidence type="ECO:0000259" key="8">
    <source>
        <dbReference type="PROSITE" id="PS50089"/>
    </source>
</evidence>
<evidence type="ECO:0000256" key="6">
    <source>
        <dbReference type="PROSITE-ProRule" id="PRU00175"/>
    </source>
</evidence>
<dbReference type="PROSITE" id="PS00518">
    <property type="entry name" value="ZF_RING_1"/>
    <property type="match status" value="1"/>
</dbReference>
<accession>A0ABM1SWU4</accession>
<gene>
    <name evidence="10" type="primary">LOC106464648</name>
</gene>
<comment type="subcellular location">
    <subcellularLocation>
        <location evidence="1">Nucleus</location>
    </subcellularLocation>
</comment>
<protein>
    <submittedName>
        <fullName evidence="10">Polycomb group RING finger protein 3-like isoform X1</fullName>
    </submittedName>
</protein>
<dbReference type="InterPro" id="IPR001841">
    <property type="entry name" value="Znf_RING"/>
</dbReference>
<evidence type="ECO:0000256" key="4">
    <source>
        <dbReference type="ARBA" id="ARBA00022833"/>
    </source>
</evidence>
<sequence length="245" mass="28736">MVLENKIPKHRLKAIHLVSSMEKKIKLKTLNPHITCKLCKGYLVDATTVTECLHTFCKSCLVKHLEDNNTCPTCEIVIHQSHPLQYISYDRTMQDIVFKLVPNLQSNEIKREKDFYRRRGLPYPKGNLLALGDKDSPLQASSSREEDTDSHRLDEQVNILLESQNNGLKQMRRKFIRCSAQATVTHLKKFIAKKLFNNLEKYREVDILCNEEILGKDHTLKFVCVTRWRFQEPPLRLYYRPRVDL</sequence>
<dbReference type="SUPFAM" id="SSF57850">
    <property type="entry name" value="RING/U-box"/>
    <property type="match status" value="1"/>
</dbReference>
<evidence type="ECO:0000256" key="2">
    <source>
        <dbReference type="ARBA" id="ARBA00022723"/>
    </source>
</evidence>
<evidence type="ECO:0000256" key="3">
    <source>
        <dbReference type="ARBA" id="ARBA00022771"/>
    </source>
</evidence>
<evidence type="ECO:0000313" key="10">
    <source>
        <dbReference type="RefSeq" id="XP_022248100.1"/>
    </source>
</evidence>
<evidence type="ECO:0000256" key="5">
    <source>
        <dbReference type="ARBA" id="ARBA00023242"/>
    </source>
</evidence>
<keyword evidence="2" id="KW-0479">Metal-binding</keyword>
<keyword evidence="5" id="KW-0539">Nucleus</keyword>
<dbReference type="GeneID" id="106464648"/>
<reference evidence="10" key="1">
    <citation type="submission" date="2025-08" db="UniProtKB">
        <authorList>
            <consortium name="RefSeq"/>
        </authorList>
    </citation>
    <scope>IDENTIFICATION</scope>
    <source>
        <tissue evidence="10">Muscle</tissue>
    </source>
</reference>
<keyword evidence="3 6" id="KW-0863">Zinc-finger</keyword>
<name>A0ABM1SWU4_LIMPO</name>